<feature type="domain" description="Hedgehog/Intein (Hint)" evidence="1">
    <location>
        <begin position="29"/>
        <end position="163"/>
    </location>
</feature>
<dbReference type="EMBL" id="FQZQ01000018">
    <property type="protein sequence ID" value="SHK07073.1"/>
    <property type="molecule type" value="Genomic_DNA"/>
</dbReference>
<dbReference type="STRING" id="1470563.SAMN05444000_11839"/>
<gene>
    <name evidence="2" type="ORF">SAMN05444000_11839</name>
</gene>
<dbReference type="Pfam" id="PF13403">
    <property type="entry name" value="Hint_2"/>
    <property type="match status" value="1"/>
</dbReference>
<proteinExistence type="predicted"/>
<dbReference type="AlphaFoldDB" id="A0A1M6PGL2"/>
<organism evidence="2 3">
    <name type="scientific">Shimia gijangensis</name>
    <dbReference type="NCBI Taxonomy" id="1470563"/>
    <lineage>
        <taxon>Bacteria</taxon>
        <taxon>Pseudomonadati</taxon>
        <taxon>Pseudomonadota</taxon>
        <taxon>Alphaproteobacteria</taxon>
        <taxon>Rhodobacterales</taxon>
        <taxon>Roseobacteraceae</taxon>
    </lineage>
</organism>
<name>A0A1M6PGL2_9RHOB</name>
<evidence type="ECO:0000259" key="1">
    <source>
        <dbReference type="Pfam" id="PF13403"/>
    </source>
</evidence>
<protein>
    <submittedName>
        <fullName evidence="2">Hint domain-containing protein</fullName>
    </submittedName>
</protein>
<evidence type="ECO:0000313" key="2">
    <source>
        <dbReference type="EMBL" id="SHK07073.1"/>
    </source>
</evidence>
<dbReference type="InterPro" id="IPR028992">
    <property type="entry name" value="Hedgehog/Intein_dom"/>
</dbReference>
<dbReference type="OrthoDB" id="7685535at2"/>
<dbReference type="Proteomes" id="UP000183982">
    <property type="component" value="Unassembled WGS sequence"/>
</dbReference>
<reference evidence="3" key="1">
    <citation type="submission" date="2016-11" db="EMBL/GenBank/DDBJ databases">
        <authorList>
            <person name="Varghese N."/>
            <person name="Submissions S."/>
        </authorList>
    </citation>
    <scope>NUCLEOTIDE SEQUENCE [LARGE SCALE GENOMIC DNA]</scope>
    <source>
        <strain evidence="3">DSM 100564</strain>
    </source>
</reference>
<sequence length="225" mass="24365">MFGTHSMSHIKCEFAQVGMACARCGEDGFVEGTTVRMESDWRNVAWLVEGDMVFTFENGLQPVRQITVIDIWKQPGTCPSSVCPLFVPSGALGNEEDLVLQGETMVALASKAFEKQNGSRFALLQGADLIGFIGIELFQPDVPAKLYQLHFDQEELVPVANGAIACCPSILSALSLDASGDRESIEATTTGIPKLDHMQAKAFLAHLEQELVETLNARAETKSAS</sequence>
<accession>A0A1M6PGL2</accession>
<keyword evidence="3" id="KW-1185">Reference proteome</keyword>
<evidence type="ECO:0000313" key="3">
    <source>
        <dbReference type="Proteomes" id="UP000183982"/>
    </source>
</evidence>